<organism evidence="1 2">
    <name type="scientific">Paramecium sonneborni</name>
    <dbReference type="NCBI Taxonomy" id="65129"/>
    <lineage>
        <taxon>Eukaryota</taxon>
        <taxon>Sar</taxon>
        <taxon>Alveolata</taxon>
        <taxon>Ciliophora</taxon>
        <taxon>Intramacronucleata</taxon>
        <taxon>Oligohymenophorea</taxon>
        <taxon>Peniculida</taxon>
        <taxon>Parameciidae</taxon>
        <taxon>Paramecium</taxon>
    </lineage>
</organism>
<evidence type="ECO:0000313" key="1">
    <source>
        <dbReference type="EMBL" id="CAD8129870.1"/>
    </source>
</evidence>
<dbReference type="EMBL" id="CAJJDN010000248">
    <property type="protein sequence ID" value="CAD8129870.1"/>
    <property type="molecule type" value="Genomic_DNA"/>
</dbReference>
<sequence length="165" mass="19000">MVLVNQLEIIAIYPITLTYLCFSFRNQNKCIQIILLLQIYQYFRSILQFLKHLPRIYNDVQGYYQGICEKVVNAGYLSSKRTRSINNWDSTFSDAVYESLKVVDDDNKFCYGVRVLRAVHNYKQCLFSNDCVSVASAANQQEYDSNLTVTGCYYNTGKCNSAVSI</sequence>
<dbReference type="Proteomes" id="UP000692954">
    <property type="component" value="Unassembled WGS sequence"/>
</dbReference>
<evidence type="ECO:0000313" key="2">
    <source>
        <dbReference type="Proteomes" id="UP000692954"/>
    </source>
</evidence>
<proteinExistence type="predicted"/>
<accession>A0A8S1RRE1</accession>
<gene>
    <name evidence="1" type="ORF">PSON_ATCC_30995.1.T2480004</name>
</gene>
<dbReference type="AlphaFoldDB" id="A0A8S1RRE1"/>
<name>A0A8S1RRE1_9CILI</name>
<keyword evidence="2" id="KW-1185">Reference proteome</keyword>
<comment type="caution">
    <text evidence="1">The sequence shown here is derived from an EMBL/GenBank/DDBJ whole genome shotgun (WGS) entry which is preliminary data.</text>
</comment>
<reference evidence="1" key="1">
    <citation type="submission" date="2021-01" db="EMBL/GenBank/DDBJ databases">
        <authorList>
            <consortium name="Genoscope - CEA"/>
            <person name="William W."/>
        </authorList>
    </citation>
    <scope>NUCLEOTIDE SEQUENCE</scope>
</reference>
<protein>
    <submittedName>
        <fullName evidence="1">Uncharacterized protein</fullName>
    </submittedName>
</protein>